<keyword evidence="1" id="KW-0539">Nucleus</keyword>
<evidence type="ECO:0000256" key="2">
    <source>
        <dbReference type="SAM" id="MobiDB-lite"/>
    </source>
</evidence>
<dbReference type="PROSITE" id="PS51031">
    <property type="entry name" value="BESS"/>
    <property type="match status" value="1"/>
</dbReference>
<evidence type="ECO:0000256" key="1">
    <source>
        <dbReference type="PROSITE-ProRule" id="PRU00371"/>
    </source>
</evidence>
<name>A0A7R9F0M8_9NEOP</name>
<evidence type="ECO:0000313" key="5">
    <source>
        <dbReference type="EMBL" id="CAD7443939.1"/>
    </source>
</evidence>
<dbReference type="InterPro" id="IPR029162">
    <property type="entry name" value="InaF-motif"/>
</dbReference>
<feature type="region of interest" description="Disordered" evidence="2">
    <location>
        <begin position="138"/>
        <end position="196"/>
    </location>
</feature>
<feature type="transmembrane region" description="Helical" evidence="3">
    <location>
        <begin position="44"/>
        <end position="70"/>
    </location>
</feature>
<dbReference type="GO" id="GO:0003677">
    <property type="term" value="F:DNA binding"/>
    <property type="evidence" value="ECO:0007669"/>
    <property type="project" value="InterPro"/>
</dbReference>
<proteinExistence type="predicted"/>
<comment type="subcellular location">
    <subcellularLocation>
        <location evidence="1">Nucleus</location>
    </subcellularLocation>
</comment>
<dbReference type="EMBL" id="OD566414">
    <property type="protein sequence ID" value="CAD7443939.1"/>
    <property type="molecule type" value="Genomic_DNA"/>
</dbReference>
<keyword evidence="3" id="KW-0472">Membrane</keyword>
<dbReference type="Pfam" id="PF15018">
    <property type="entry name" value="InaF-motif"/>
    <property type="match status" value="1"/>
</dbReference>
<dbReference type="PANTHER" id="PTHR34929:SF1">
    <property type="entry name" value="INAF MOTIF CONTAINING 2"/>
    <property type="match status" value="1"/>
</dbReference>
<dbReference type="GO" id="GO:0005634">
    <property type="term" value="C:nucleus"/>
    <property type="evidence" value="ECO:0007669"/>
    <property type="project" value="UniProtKB-SubCell"/>
</dbReference>
<reference evidence="5" key="1">
    <citation type="submission" date="2020-11" db="EMBL/GenBank/DDBJ databases">
        <authorList>
            <person name="Tran Van P."/>
        </authorList>
    </citation>
    <scope>NUCLEOTIDE SEQUENCE</scope>
</reference>
<accession>A0A7R9F0M8</accession>
<feature type="compositionally biased region" description="Acidic residues" evidence="2">
    <location>
        <begin position="156"/>
        <end position="169"/>
    </location>
</feature>
<sequence>MSSRSLVAGGGGSVRQPTPSSGVKLAGEDFNKDKMYEPKHTKRLVRVLTVVAYVFSVSLAAIMLSVYYVFLWNPRDARHPRLPPPTPPTCQPAQVISMYDNYSTEVGMRKEALQRLHLHGRRVVNHLVKTTFNRADWNLNPNLQQPARTTSASSVEDAEEQSAEDEVESQTDLGPNQLTERSKPTQNNQKSPVRNNTCELEFQLSQFMTLHKERQKDDPDKDDRAFFESLLPSLKSLDTDEKLNFRIHQLTLSLVNNRRAVFFTPSSHPAVLI</sequence>
<feature type="domain" description="BESS" evidence="4">
    <location>
        <begin position="220"/>
        <end position="259"/>
    </location>
</feature>
<dbReference type="PANTHER" id="PTHR34929">
    <property type="entry name" value="ZGC:153157"/>
    <property type="match status" value="1"/>
</dbReference>
<evidence type="ECO:0000256" key="3">
    <source>
        <dbReference type="SAM" id="Phobius"/>
    </source>
</evidence>
<gene>
    <name evidence="5" type="ORF">TBIB3V08_LOCUS6332</name>
</gene>
<dbReference type="InterPro" id="IPR004210">
    <property type="entry name" value="BESS_motif"/>
</dbReference>
<feature type="compositionally biased region" description="Polar residues" evidence="2">
    <location>
        <begin position="170"/>
        <end position="196"/>
    </location>
</feature>
<keyword evidence="3" id="KW-1133">Transmembrane helix</keyword>
<organism evidence="5">
    <name type="scientific">Timema bartmani</name>
    <dbReference type="NCBI Taxonomy" id="61472"/>
    <lineage>
        <taxon>Eukaryota</taxon>
        <taxon>Metazoa</taxon>
        <taxon>Ecdysozoa</taxon>
        <taxon>Arthropoda</taxon>
        <taxon>Hexapoda</taxon>
        <taxon>Insecta</taxon>
        <taxon>Pterygota</taxon>
        <taxon>Neoptera</taxon>
        <taxon>Polyneoptera</taxon>
        <taxon>Phasmatodea</taxon>
        <taxon>Timematodea</taxon>
        <taxon>Timematoidea</taxon>
        <taxon>Timematidae</taxon>
        <taxon>Timema</taxon>
    </lineage>
</organism>
<protein>
    <recommendedName>
        <fullName evidence="4">BESS domain-containing protein</fullName>
    </recommendedName>
</protein>
<feature type="region of interest" description="Disordered" evidence="2">
    <location>
        <begin position="1"/>
        <end position="26"/>
    </location>
</feature>
<evidence type="ECO:0000259" key="4">
    <source>
        <dbReference type="PROSITE" id="PS51031"/>
    </source>
</evidence>
<dbReference type="Pfam" id="PF02944">
    <property type="entry name" value="BESS"/>
    <property type="match status" value="1"/>
</dbReference>
<feature type="compositionally biased region" description="Polar residues" evidence="2">
    <location>
        <begin position="138"/>
        <end position="154"/>
    </location>
</feature>
<dbReference type="AlphaFoldDB" id="A0A7R9F0M8"/>
<keyword evidence="3" id="KW-0812">Transmembrane</keyword>